<keyword evidence="3" id="KW-0614">Plasmid</keyword>
<keyword evidence="3" id="KW-0489">Methyltransferase</keyword>
<evidence type="ECO:0000259" key="2">
    <source>
        <dbReference type="Pfam" id="PF05175"/>
    </source>
</evidence>
<protein>
    <submittedName>
        <fullName evidence="3">Methyltransferase</fullName>
    </submittedName>
</protein>
<dbReference type="RefSeq" id="WP_307905585.1">
    <property type="nucleotide sequence ID" value="NZ_AP027060.1"/>
</dbReference>
<dbReference type="EMBL" id="AP027060">
    <property type="protein sequence ID" value="BDU51721.1"/>
    <property type="molecule type" value="Genomic_DNA"/>
</dbReference>
<dbReference type="InterPro" id="IPR050210">
    <property type="entry name" value="tRNA_Adenine-N(6)_MTase"/>
</dbReference>
<keyword evidence="4" id="KW-1185">Reference proteome</keyword>
<evidence type="ECO:0000313" key="4">
    <source>
        <dbReference type="Proteomes" id="UP001321582"/>
    </source>
</evidence>
<dbReference type="GO" id="GO:0008757">
    <property type="term" value="F:S-adenosylmethionine-dependent methyltransferase activity"/>
    <property type="evidence" value="ECO:0007669"/>
    <property type="project" value="UniProtKB-ARBA"/>
</dbReference>
<dbReference type="KEGG" id="haby:HLVA_22900"/>
<evidence type="ECO:0000313" key="3">
    <source>
        <dbReference type="EMBL" id="BDU51721.1"/>
    </source>
</evidence>
<feature type="domain" description="Methyltransferase small" evidence="2">
    <location>
        <begin position="33"/>
        <end position="132"/>
    </location>
</feature>
<evidence type="ECO:0000256" key="1">
    <source>
        <dbReference type="SAM" id="Coils"/>
    </source>
</evidence>
<keyword evidence="1" id="KW-0175">Coiled coil</keyword>
<dbReference type="PANTHER" id="PTHR47739:SF1">
    <property type="entry name" value="TRNA1(VAL) (ADENINE(37)-N6)-METHYLTRANSFERASE"/>
    <property type="match status" value="1"/>
</dbReference>
<organism evidence="3 4">
    <name type="scientific">Haliovirga abyssi</name>
    <dbReference type="NCBI Taxonomy" id="2996794"/>
    <lineage>
        <taxon>Bacteria</taxon>
        <taxon>Fusobacteriati</taxon>
        <taxon>Fusobacteriota</taxon>
        <taxon>Fusobacteriia</taxon>
        <taxon>Fusobacteriales</taxon>
        <taxon>Haliovirgaceae</taxon>
        <taxon>Haliovirga</taxon>
    </lineage>
</organism>
<reference evidence="3 4" key="1">
    <citation type="submission" date="2022-11" db="EMBL/GenBank/DDBJ databases">
        <title>Haliovirga abyssi gen. nov., sp. nov., a mesophilic fermentative bacterium isolated from the Iheya North hydrothermal field and the proposal of Haliovirgaceae fam. nov.</title>
        <authorList>
            <person name="Miyazaki U."/>
            <person name="Tame A."/>
            <person name="Miyazaki J."/>
            <person name="Takai K."/>
            <person name="Sawayama S."/>
            <person name="Kitajima M."/>
            <person name="Okamoto A."/>
            <person name="Nakagawa S."/>
        </authorList>
    </citation>
    <scope>NUCLEOTIDE SEQUENCE [LARGE SCALE GENOMIC DNA]</scope>
    <source>
        <strain evidence="3 4">IC12</strain>
        <plasmid evidence="3 4">pHIC</plasmid>
    </source>
</reference>
<proteinExistence type="predicted"/>
<geneLocation type="plasmid" evidence="3 4">
    <name>pHIC</name>
</geneLocation>
<dbReference type="GO" id="GO:0032259">
    <property type="term" value="P:methylation"/>
    <property type="evidence" value="ECO:0007669"/>
    <property type="project" value="UniProtKB-KW"/>
</dbReference>
<dbReference type="Proteomes" id="UP001321582">
    <property type="component" value="Plasmid pHIC"/>
</dbReference>
<dbReference type="Pfam" id="PF05175">
    <property type="entry name" value="MTS"/>
    <property type="match status" value="1"/>
</dbReference>
<sequence length="247" mass="28630">MKKNGEEVLIDFLDIPNMKIFQKNDHFNFSIDSVLLANFLTINRKLKNITELGFGNGAVSLLLSKRTSAKITGIEILKDSYELAKKNININNLENRIEIIHDDMKNWKKHLKEQSQDAVISNPPFFKNSDINNLDQLSIARHEIAITLEEIIFISGKLLRNMGYFAIVHRAERFYEILNIMKKNKIEPKRIKFCYTTKNKNSKIVLIEGKKNSKEGIIIEQPLYINKENGEYTEIVKKMFAGEIDKI</sequence>
<feature type="coiled-coil region" evidence="1">
    <location>
        <begin position="83"/>
        <end position="110"/>
    </location>
</feature>
<name>A0AAU9DYW9_9FUSO</name>
<accession>A0AAU9DYW9</accession>
<dbReference type="GO" id="GO:0008170">
    <property type="term" value="F:N-methyltransferase activity"/>
    <property type="evidence" value="ECO:0007669"/>
    <property type="project" value="UniProtKB-ARBA"/>
</dbReference>
<dbReference type="Gene3D" id="3.40.50.150">
    <property type="entry name" value="Vaccinia Virus protein VP39"/>
    <property type="match status" value="1"/>
</dbReference>
<gene>
    <name evidence="3" type="ORF">HLVA_22900</name>
</gene>
<dbReference type="PROSITE" id="PS00092">
    <property type="entry name" value="N6_MTASE"/>
    <property type="match status" value="1"/>
</dbReference>
<dbReference type="InterPro" id="IPR029063">
    <property type="entry name" value="SAM-dependent_MTases_sf"/>
</dbReference>
<keyword evidence="3" id="KW-0808">Transferase</keyword>
<dbReference type="PANTHER" id="PTHR47739">
    <property type="entry name" value="TRNA1(VAL) (ADENINE(37)-N6)-METHYLTRANSFERASE"/>
    <property type="match status" value="1"/>
</dbReference>
<dbReference type="CDD" id="cd02440">
    <property type="entry name" value="AdoMet_MTases"/>
    <property type="match status" value="1"/>
</dbReference>
<dbReference type="InterPro" id="IPR002052">
    <property type="entry name" value="DNA_methylase_N6_adenine_CS"/>
</dbReference>
<dbReference type="AlphaFoldDB" id="A0AAU9DYW9"/>
<dbReference type="SUPFAM" id="SSF53335">
    <property type="entry name" value="S-adenosyl-L-methionine-dependent methyltransferases"/>
    <property type="match status" value="1"/>
</dbReference>
<dbReference type="GO" id="GO:0003676">
    <property type="term" value="F:nucleic acid binding"/>
    <property type="evidence" value="ECO:0007669"/>
    <property type="project" value="InterPro"/>
</dbReference>
<dbReference type="InterPro" id="IPR007848">
    <property type="entry name" value="Small_mtfrase_dom"/>
</dbReference>